<dbReference type="Gene3D" id="3.30.420.10">
    <property type="entry name" value="Ribonuclease H-like superfamily/Ribonuclease H"/>
    <property type="match status" value="1"/>
</dbReference>
<feature type="compositionally biased region" description="Polar residues" evidence="1">
    <location>
        <begin position="678"/>
        <end position="692"/>
    </location>
</feature>
<feature type="compositionally biased region" description="Basic and acidic residues" evidence="1">
    <location>
        <begin position="663"/>
        <end position="677"/>
    </location>
</feature>
<dbReference type="InterPro" id="IPR001584">
    <property type="entry name" value="Integrase_cat-core"/>
</dbReference>
<evidence type="ECO:0000313" key="4">
    <source>
        <dbReference type="Proteomes" id="UP000294145"/>
    </source>
</evidence>
<dbReference type="RefSeq" id="WP_015056398.1">
    <property type="nucleotide sequence ID" value="NZ_CTBD01000020.1"/>
</dbReference>
<evidence type="ECO:0000259" key="2">
    <source>
        <dbReference type="PROSITE" id="PS50994"/>
    </source>
</evidence>
<dbReference type="InterPro" id="IPR036397">
    <property type="entry name" value="RNaseH_sf"/>
</dbReference>
<evidence type="ECO:0000313" key="3">
    <source>
        <dbReference type="EMBL" id="TBM41724.1"/>
    </source>
</evidence>
<comment type="caution">
    <text evidence="3">The sequence shown here is derived from an EMBL/GenBank/DDBJ whole genome shotgun (WGS) entry which is preliminary data.</text>
</comment>
<feature type="region of interest" description="Disordered" evidence="1">
    <location>
        <begin position="663"/>
        <end position="698"/>
    </location>
</feature>
<dbReference type="Proteomes" id="UP000294145">
    <property type="component" value="Unassembled WGS sequence"/>
</dbReference>
<sequence>MQVERNSVWQVTRIDGIKDGMYRVLEHYANDDLLILFRLHDGKALEKPVPVELPLFLESAKCGNSKISSYPIPFYQLISEEEISPAHRDKRNQRFELIHDLISNPEFLLDVALNQRSKTVASHAKERKVYVQKIYRSLNQYWRYGQEINALLPAYKHCGGSGKPRLSGKAKRGAPIQLSTPSMVAPSGVNTTEEDKAKFLLGMKKYGLKGKKVSLSRVYEQMLKEYYADELRSAEKENREPEIPSLRSFRYWIKKLIPEAELIRKQTTAGDFERNRRGLRGAATDHTEVPGSCFELDATVLDVHIVSEFNRNHVLGRPTVYCVVDKESRMMVGLHVSMEYASWRAGRQALVNSFTSKKAYCARFGIEIEESEWPCHHIPQRLLCDRGEFICNKPEELAVPLIGHLSIAPPYRAELKGIVEHRFQILNEKLVHELMGTTKGRHYIRGDRDPRLDATLTLSEVTKLLIDQVLEHNSSIFDGLAGQTPLLVESGLPPTPLNYWNTHLKRHRHALNKADEADIRARLLPVEQVSMTSKGIRLNDDMYYECDRAEFEDWKVIARSNGRWKLEARIDQDNASFIYVRLRPSEGFTRCTLMTRSSSFEERHRADVLYFEDWKKVSKKRSKPTSKSIERHNRRKTITANAREELKKEPALKTKAEKTLGIKERRREAIMEARISSDDSNYTEPSENQSSVDKLAADRASKVVSLLKRERGSNSET</sequence>
<organism evidence="3 4">
    <name type="scientific">Vibrio cholerae</name>
    <dbReference type="NCBI Taxonomy" id="666"/>
    <lineage>
        <taxon>Bacteria</taxon>
        <taxon>Pseudomonadati</taxon>
        <taxon>Pseudomonadota</taxon>
        <taxon>Gammaproteobacteria</taxon>
        <taxon>Vibrionales</taxon>
        <taxon>Vibrionaceae</taxon>
        <taxon>Vibrio</taxon>
    </lineage>
</organism>
<reference evidence="3 4" key="1">
    <citation type="submission" date="2019-02" db="EMBL/GenBank/DDBJ databases">
        <title>Genomic plasticity associated with the antimicrobial resistance in Vibrio cholerae.</title>
        <authorList>
            <person name="Verma J."/>
            <person name="Bag S."/>
            <person name="Saha B."/>
            <person name="Kumar P."/>
            <person name="Ghosh T.S."/>
            <person name="Dayal M."/>
            <person name="Senapati T."/>
            <person name="Mehra S."/>
            <person name="Dey P."/>
            <person name="Desigamani A."/>
            <person name="Kumar D."/>
            <person name="Rana P."/>
            <person name="Kumar B."/>
            <person name="Maiti T.K."/>
            <person name="Sharma N.C."/>
            <person name="Bhadra R.K."/>
            <person name="Mutreja A."/>
            <person name="Nair G.B."/>
            <person name="Ramamurthy T."/>
            <person name="Das B."/>
        </authorList>
    </citation>
    <scope>NUCLEOTIDE SEQUENCE [LARGE SCALE GENOMIC DNA]</scope>
    <source>
        <strain evidence="3 4">IDH06781</strain>
    </source>
</reference>
<evidence type="ECO:0000256" key="1">
    <source>
        <dbReference type="SAM" id="MobiDB-lite"/>
    </source>
</evidence>
<name>A0A7Z7YCT5_VIBCL</name>
<dbReference type="EMBL" id="SISP01000018">
    <property type="protein sequence ID" value="TBM41724.1"/>
    <property type="molecule type" value="Genomic_DNA"/>
</dbReference>
<feature type="domain" description="Integrase catalytic" evidence="2">
    <location>
        <begin position="286"/>
        <end position="493"/>
    </location>
</feature>
<gene>
    <name evidence="3" type="ORF">EYB64_11505</name>
</gene>
<dbReference type="AlphaFoldDB" id="A0A7Z7YCT5"/>
<dbReference type="GO" id="GO:0015074">
    <property type="term" value="P:DNA integration"/>
    <property type="evidence" value="ECO:0007669"/>
    <property type="project" value="InterPro"/>
</dbReference>
<proteinExistence type="predicted"/>
<protein>
    <submittedName>
        <fullName evidence="3">Transposase</fullName>
    </submittedName>
</protein>
<accession>A0A7Z7YCT5</accession>
<dbReference type="PROSITE" id="PS50994">
    <property type="entry name" value="INTEGRASE"/>
    <property type="match status" value="1"/>
</dbReference>
<dbReference type="GO" id="GO:0003676">
    <property type="term" value="F:nucleic acid binding"/>
    <property type="evidence" value="ECO:0007669"/>
    <property type="project" value="InterPro"/>
</dbReference>